<comment type="similarity">
    <text evidence="3 11 13">Belongs to the peptidase S33 family.</text>
</comment>
<feature type="active site" description="Nucleophile" evidence="12">
    <location>
        <position position="111"/>
    </location>
</feature>
<comment type="caution">
    <text evidence="15">The sequence shown here is derived from an EMBL/GenBank/DDBJ whole genome shotgun (WGS) entry which is preliminary data.</text>
</comment>
<dbReference type="InterPro" id="IPR000073">
    <property type="entry name" value="AB_hydrolase_1"/>
</dbReference>
<keyword evidence="7 11" id="KW-0963">Cytoplasm</keyword>
<evidence type="ECO:0000256" key="6">
    <source>
        <dbReference type="ARBA" id="ARBA00022438"/>
    </source>
</evidence>
<evidence type="ECO:0000256" key="8">
    <source>
        <dbReference type="ARBA" id="ARBA00022670"/>
    </source>
</evidence>
<dbReference type="PANTHER" id="PTHR43722">
    <property type="entry name" value="PROLINE IMINOPEPTIDASE"/>
    <property type="match status" value="1"/>
</dbReference>
<dbReference type="EMBL" id="JACHHU010000034">
    <property type="protein sequence ID" value="MBB6544680.1"/>
    <property type="molecule type" value="Genomic_DNA"/>
</dbReference>
<dbReference type="RefSeq" id="WP_184426025.1">
    <property type="nucleotide sequence ID" value="NZ_AP027362.1"/>
</dbReference>
<evidence type="ECO:0000256" key="7">
    <source>
        <dbReference type="ARBA" id="ARBA00022490"/>
    </source>
</evidence>
<evidence type="ECO:0000256" key="1">
    <source>
        <dbReference type="ARBA" id="ARBA00001585"/>
    </source>
</evidence>
<evidence type="ECO:0000256" key="9">
    <source>
        <dbReference type="ARBA" id="ARBA00022801"/>
    </source>
</evidence>
<feature type="active site" description="Proton donor" evidence="12">
    <location>
        <position position="295"/>
    </location>
</feature>
<dbReference type="Pfam" id="PF00561">
    <property type="entry name" value="Abhydrolase_1"/>
    <property type="match status" value="1"/>
</dbReference>
<evidence type="ECO:0000259" key="14">
    <source>
        <dbReference type="Pfam" id="PF00561"/>
    </source>
</evidence>
<keyword evidence="8 11" id="KW-0645">Protease</keyword>
<evidence type="ECO:0000256" key="4">
    <source>
        <dbReference type="ARBA" id="ARBA00012568"/>
    </source>
</evidence>
<protein>
    <recommendedName>
        <fullName evidence="5 11">Proline iminopeptidase</fullName>
        <shortName evidence="11">PIP</shortName>
        <ecNumber evidence="4 11">3.4.11.5</ecNumber>
    </recommendedName>
    <alternativeName>
        <fullName evidence="10 11">Prolyl aminopeptidase</fullName>
    </alternativeName>
</protein>
<dbReference type="GO" id="GO:0004177">
    <property type="term" value="F:aminopeptidase activity"/>
    <property type="evidence" value="ECO:0007669"/>
    <property type="project" value="UniProtKB-UniRule"/>
</dbReference>
<sequence>MSHCLYPYLATYKEEWLSLSDGHQIYIEQSGNPKGLPVVYLHGGPGGGSSENHRRYFDPEVYRIIVFDQRGCGRSTPTLSLISNTTADLVEDIETIRKYLAIDKWLVCGGSWGTTLALCYGIKYPKQVLAFILRGVFLATEKEYNWLYQPSGAARFYPEYYREFLQPLPKGERSNPLKAYHHIFSGDNELAKAAASKAWYLWELRLSTLEYHQIGLLKVEDTHKALCMAQLSNYYFYHSSFLEENYILNNINAIVDIPAIIIHGRYDMVCQLGNADELVSAWSNATLQILPQAGHSGFESQTINAICKATDTMANFLYENKE</sequence>
<evidence type="ECO:0000256" key="11">
    <source>
        <dbReference type="PIRNR" id="PIRNR006431"/>
    </source>
</evidence>
<dbReference type="EC" id="3.4.11.5" evidence="4 11"/>
<feature type="active site" evidence="12">
    <location>
        <position position="267"/>
    </location>
</feature>
<evidence type="ECO:0000256" key="13">
    <source>
        <dbReference type="RuleBase" id="RU003421"/>
    </source>
</evidence>
<dbReference type="GO" id="GO:0006508">
    <property type="term" value="P:proteolysis"/>
    <property type="evidence" value="ECO:0007669"/>
    <property type="project" value="UniProtKB-KW"/>
</dbReference>
<dbReference type="InterPro" id="IPR005944">
    <property type="entry name" value="Pro_iminopeptidase"/>
</dbReference>
<proteinExistence type="inferred from homology"/>
<gene>
    <name evidence="15" type="ORF">HNQ55_003213</name>
</gene>
<keyword evidence="16" id="KW-1185">Reference proteome</keyword>
<evidence type="ECO:0000313" key="16">
    <source>
        <dbReference type="Proteomes" id="UP000537141"/>
    </source>
</evidence>
<organism evidence="15 16">
    <name type="scientific">Thalassotalea piscium</name>
    <dbReference type="NCBI Taxonomy" id="1230533"/>
    <lineage>
        <taxon>Bacteria</taxon>
        <taxon>Pseudomonadati</taxon>
        <taxon>Pseudomonadota</taxon>
        <taxon>Gammaproteobacteria</taxon>
        <taxon>Alteromonadales</taxon>
        <taxon>Colwelliaceae</taxon>
        <taxon>Thalassotalea</taxon>
    </lineage>
</organism>
<evidence type="ECO:0000313" key="15">
    <source>
        <dbReference type="EMBL" id="MBB6544680.1"/>
    </source>
</evidence>
<evidence type="ECO:0000256" key="12">
    <source>
        <dbReference type="PIRSR" id="PIRSR006431-1"/>
    </source>
</evidence>
<name>A0A7X0TV21_9GAMM</name>
<evidence type="ECO:0000256" key="3">
    <source>
        <dbReference type="ARBA" id="ARBA00010088"/>
    </source>
</evidence>
<dbReference type="InterPro" id="IPR002410">
    <property type="entry name" value="Peptidase_S33"/>
</dbReference>
<dbReference type="PRINTS" id="PR00793">
    <property type="entry name" value="PROAMNOPTASE"/>
</dbReference>
<feature type="domain" description="AB hydrolase-1" evidence="14">
    <location>
        <begin position="37"/>
        <end position="299"/>
    </location>
</feature>
<dbReference type="GO" id="GO:0005737">
    <property type="term" value="C:cytoplasm"/>
    <property type="evidence" value="ECO:0007669"/>
    <property type="project" value="UniProtKB-SubCell"/>
</dbReference>
<dbReference type="InterPro" id="IPR029058">
    <property type="entry name" value="AB_hydrolase_fold"/>
</dbReference>
<dbReference type="Proteomes" id="UP000537141">
    <property type="component" value="Unassembled WGS sequence"/>
</dbReference>
<dbReference type="NCBIfam" id="TIGR01249">
    <property type="entry name" value="pro_imino_pep_1"/>
    <property type="match status" value="1"/>
</dbReference>
<keyword evidence="6 11" id="KW-0031">Aminopeptidase</keyword>
<dbReference type="Gene3D" id="3.40.50.1820">
    <property type="entry name" value="alpha/beta hydrolase"/>
    <property type="match status" value="1"/>
</dbReference>
<reference evidence="15 16" key="1">
    <citation type="submission" date="2020-08" db="EMBL/GenBank/DDBJ databases">
        <title>Genomic Encyclopedia of Type Strains, Phase IV (KMG-IV): sequencing the most valuable type-strain genomes for metagenomic binning, comparative biology and taxonomic classification.</title>
        <authorList>
            <person name="Goeker M."/>
        </authorList>
    </citation>
    <scope>NUCLEOTIDE SEQUENCE [LARGE SCALE GENOMIC DNA]</scope>
    <source>
        <strain evidence="15 16">DSM 26287</strain>
    </source>
</reference>
<evidence type="ECO:0000256" key="10">
    <source>
        <dbReference type="ARBA" id="ARBA00029605"/>
    </source>
</evidence>
<keyword evidence="9 11" id="KW-0378">Hydrolase</keyword>
<accession>A0A7X0TV21</accession>
<dbReference type="AlphaFoldDB" id="A0A7X0TV21"/>
<dbReference type="PANTHER" id="PTHR43722:SF1">
    <property type="entry name" value="PROLINE IMINOPEPTIDASE"/>
    <property type="match status" value="1"/>
</dbReference>
<comment type="catalytic activity">
    <reaction evidence="1 11 13">
        <text>Release of N-terminal proline from a peptide.</text>
        <dbReference type="EC" id="3.4.11.5"/>
    </reaction>
</comment>
<evidence type="ECO:0000256" key="2">
    <source>
        <dbReference type="ARBA" id="ARBA00004496"/>
    </source>
</evidence>
<dbReference type="SUPFAM" id="SSF53474">
    <property type="entry name" value="alpha/beta-Hydrolases"/>
    <property type="match status" value="1"/>
</dbReference>
<evidence type="ECO:0000256" key="5">
    <source>
        <dbReference type="ARBA" id="ARBA00021843"/>
    </source>
</evidence>
<dbReference type="PIRSF" id="PIRSF006431">
    <property type="entry name" value="Pept_S33"/>
    <property type="match status" value="1"/>
</dbReference>
<comment type="subcellular location">
    <subcellularLocation>
        <location evidence="2 11">Cytoplasm</location>
    </subcellularLocation>
</comment>